<feature type="region of interest" description="Disordered" evidence="1">
    <location>
        <begin position="1"/>
        <end position="36"/>
    </location>
</feature>
<feature type="transmembrane region" description="Helical" evidence="2">
    <location>
        <begin position="47"/>
        <end position="70"/>
    </location>
</feature>
<keyword evidence="2" id="KW-0472">Membrane</keyword>
<dbReference type="EMBL" id="DYWK01000003">
    <property type="protein sequence ID" value="HJF17874.1"/>
    <property type="molecule type" value="Genomic_DNA"/>
</dbReference>
<evidence type="ECO:0000256" key="2">
    <source>
        <dbReference type="SAM" id="Phobius"/>
    </source>
</evidence>
<dbReference type="AlphaFoldDB" id="A0A921KC31"/>
<feature type="compositionally biased region" description="Acidic residues" evidence="1">
    <location>
        <begin position="108"/>
        <end position="123"/>
    </location>
</feature>
<proteinExistence type="predicted"/>
<evidence type="ECO:0000313" key="4">
    <source>
        <dbReference type="Proteomes" id="UP000715651"/>
    </source>
</evidence>
<protein>
    <submittedName>
        <fullName evidence="3">FxLYD domain-containing protein</fullName>
    </submittedName>
</protein>
<feature type="compositionally biased region" description="Polar residues" evidence="1">
    <location>
        <begin position="1"/>
        <end position="22"/>
    </location>
</feature>
<reference evidence="3" key="2">
    <citation type="submission" date="2021-09" db="EMBL/GenBank/DDBJ databases">
        <authorList>
            <person name="Gilroy R."/>
        </authorList>
    </citation>
    <scope>NUCLEOTIDE SEQUENCE</scope>
    <source>
        <strain evidence="3">578</strain>
    </source>
</reference>
<feature type="region of interest" description="Disordered" evidence="1">
    <location>
        <begin position="106"/>
        <end position="125"/>
    </location>
</feature>
<dbReference type="Proteomes" id="UP000715651">
    <property type="component" value="Unassembled WGS sequence"/>
</dbReference>
<name>A0A921KC31_9BIFI</name>
<dbReference type="InterPro" id="IPR047676">
    <property type="entry name" value="FxLYD_dom"/>
</dbReference>
<keyword evidence="2" id="KW-1133">Transmembrane helix</keyword>
<accession>A0A921KC31</accession>
<evidence type="ECO:0000256" key="1">
    <source>
        <dbReference type="SAM" id="MobiDB-lite"/>
    </source>
</evidence>
<evidence type="ECO:0000313" key="3">
    <source>
        <dbReference type="EMBL" id="HJF17874.1"/>
    </source>
</evidence>
<keyword evidence="2" id="KW-0812">Transmembrane</keyword>
<reference evidence="3" key="1">
    <citation type="journal article" date="2021" name="PeerJ">
        <title>Extensive microbial diversity within the chicken gut microbiome revealed by metagenomics and culture.</title>
        <authorList>
            <person name="Gilroy R."/>
            <person name="Ravi A."/>
            <person name="Getino M."/>
            <person name="Pursley I."/>
            <person name="Horton D.L."/>
            <person name="Alikhan N.F."/>
            <person name="Baker D."/>
            <person name="Gharbi K."/>
            <person name="Hall N."/>
            <person name="Watson M."/>
            <person name="Adriaenssens E.M."/>
            <person name="Foster-Nyarko E."/>
            <person name="Jarju S."/>
            <person name="Secka A."/>
            <person name="Antonio M."/>
            <person name="Oren A."/>
            <person name="Chaudhuri R.R."/>
            <person name="La Ragione R."/>
            <person name="Hildebrand F."/>
            <person name="Pallen M.J."/>
        </authorList>
    </citation>
    <scope>NUCLEOTIDE SEQUENCE</scope>
    <source>
        <strain evidence="3">578</strain>
    </source>
</reference>
<sequence length="238" mass="25771">MEVNNVNPTPQQSAPEQGQTYIQPPEFSGSREGQHGRKGKTVVLKRSVFIVLICAIVAAFVVGVVVVGIYSSHVIAGYRAQAVQAEARERRSTKAYNDLIKKIKDAASSDDSDDEDSDSDDDSTQASALTIVGGKFTGVDDGGDGQAYITVKNTSNKTVSEPEIWFTYNDASGNILDEDCVDMTSDIQPGQSANLNLTDIDMSKTNAKYIQPSKILYSLDNGENIQEQKVQADKIAIR</sequence>
<comment type="caution">
    <text evidence="3">The sequence shown here is derived from an EMBL/GenBank/DDBJ whole genome shotgun (WGS) entry which is preliminary data.</text>
</comment>
<organism evidence="3 4">
    <name type="scientific">Aeriscardovia aeriphila</name>
    <dbReference type="NCBI Taxonomy" id="218139"/>
    <lineage>
        <taxon>Bacteria</taxon>
        <taxon>Bacillati</taxon>
        <taxon>Actinomycetota</taxon>
        <taxon>Actinomycetes</taxon>
        <taxon>Bifidobacteriales</taxon>
        <taxon>Bifidobacteriaceae</taxon>
        <taxon>Aeriscardovia</taxon>
    </lineage>
</organism>
<dbReference type="NCBIfam" id="NF038353">
    <property type="entry name" value="FxLYD_dom"/>
    <property type="match status" value="1"/>
</dbReference>
<gene>
    <name evidence="3" type="ORF">K8U78_01700</name>
</gene>